<protein>
    <submittedName>
        <fullName evidence="2">Uncharacterized protein</fullName>
    </submittedName>
</protein>
<evidence type="ECO:0000313" key="3">
    <source>
        <dbReference type="Proteomes" id="UP000198518"/>
    </source>
</evidence>
<dbReference type="InterPro" id="IPR008972">
    <property type="entry name" value="Cupredoxin"/>
</dbReference>
<feature type="transmembrane region" description="Helical" evidence="1">
    <location>
        <begin position="215"/>
        <end position="233"/>
    </location>
</feature>
<dbReference type="Gene3D" id="2.60.40.420">
    <property type="entry name" value="Cupredoxins - blue copper proteins"/>
    <property type="match status" value="1"/>
</dbReference>
<proteinExistence type="predicted"/>
<accession>A0A1I0NJ77</accession>
<dbReference type="AlphaFoldDB" id="A0A1I0NJ77"/>
<keyword evidence="3" id="KW-1185">Reference proteome</keyword>
<reference evidence="2 3" key="1">
    <citation type="submission" date="2016-10" db="EMBL/GenBank/DDBJ databases">
        <authorList>
            <person name="de Groot N.N."/>
        </authorList>
    </citation>
    <scope>NUCLEOTIDE SEQUENCE [LARGE SCALE GENOMIC DNA]</scope>
    <source>
        <strain evidence="2 3">CGMCC 1.5337</strain>
    </source>
</reference>
<dbReference type="STRING" id="355548.SAMN04487945_0924"/>
<gene>
    <name evidence="2" type="ORF">SAMN04487945_0924</name>
</gene>
<dbReference type="Proteomes" id="UP000198518">
    <property type="component" value="Unassembled WGS sequence"/>
</dbReference>
<keyword evidence="1" id="KW-1133">Transmembrane helix</keyword>
<sequence length="235" mass="23642">MDDVTSHRYGRVSAFAAVAVLAVAVAGSASLALAADPVSSAAGSGVVAHPTPDGDAEPETRVVENGSVVNANGTVRPPGCEAIQGERRLTVDAGREYAADGDAFGYDLDSVTAPACTRLVVTLVNHDDVRHQWVVSGLPTATYPGGYVAIEVAHRGSVTAAFVTPSESGTYEGLSTLPQHEQTGMQLPLVVTGGASDQSTATVTTTPDADGSAPGPGLLLAVVALAAAVLLAARQ</sequence>
<evidence type="ECO:0000256" key="1">
    <source>
        <dbReference type="SAM" id="Phobius"/>
    </source>
</evidence>
<dbReference type="SUPFAM" id="SSF49503">
    <property type="entry name" value="Cupredoxins"/>
    <property type="match status" value="1"/>
</dbReference>
<keyword evidence="1" id="KW-0812">Transmembrane</keyword>
<keyword evidence="1" id="KW-0472">Membrane</keyword>
<name>A0A1I0NJ77_9EURY</name>
<dbReference type="EMBL" id="FOJA01000001">
    <property type="protein sequence ID" value="SEW01538.1"/>
    <property type="molecule type" value="Genomic_DNA"/>
</dbReference>
<evidence type="ECO:0000313" key="2">
    <source>
        <dbReference type="EMBL" id="SEW01538.1"/>
    </source>
</evidence>
<organism evidence="2 3">
    <name type="scientific">Halobacterium jilantaiense</name>
    <dbReference type="NCBI Taxonomy" id="355548"/>
    <lineage>
        <taxon>Archaea</taxon>
        <taxon>Methanobacteriati</taxon>
        <taxon>Methanobacteriota</taxon>
        <taxon>Stenosarchaea group</taxon>
        <taxon>Halobacteria</taxon>
        <taxon>Halobacteriales</taxon>
        <taxon>Halobacteriaceae</taxon>
        <taxon>Halobacterium</taxon>
    </lineage>
</organism>